<gene>
    <name evidence="2" type="primary">WBGene00098311</name>
</gene>
<evidence type="ECO:0000313" key="2">
    <source>
        <dbReference type="EnsemblMetazoa" id="PPA08757.1"/>
    </source>
</evidence>
<sequence length="924" mass="105160">MRPHLVRLNSTTTEEFPFVFNAILAAEIILCFIILFGSPLFCASRAGAIHQNFRSQICLTSMVYCLGMLIYYQIFDVPLTDDDPVLLAAELLRDVVVGYYCGLYERGGCSTFLVILFTETFNITFAFINAAIWLLGFSPIFINIAYLFIALSCSVSYFVHVIVPSAIIASPCFICFAFNEYGPNFWLLSRSIAYAIWDLFFISSLLPAPRDYEASTDSSRIQKLRDAMCPHMVRLNSTITSEAQIVFNIILAIEIIFIIIIILGAPLLCMAVSMIGSIHRNFRYHTYLAVIVYFIAIATRMILIFYQIWDVPLTDSDPLLLCADLLRDIAICYYSTIACTLVLQTLVGTFYWKWYEKGSGSTSLVLLFAESGNLIFATIIASIWLLGYISFFYNILYNFIASSLGATGFFFTYRKNARSLEEMTKDRITYGRYTVDRSFQVRENVMQMKYIVQSIVPAALIASPCFICFGFNEYGPADWKLSRAIAYALWDLVFAGFRVVYLYLQIRNHPLIFKEFKNLGIILWFTRRKRMRKNTISNESVASNPDYEATQSFIHRNFRVQSCLAIIFYCTGIFARFVLIYYQVNDILLTDNDPILLIAEIIRNATTCYYCNLTAAFEIQILVALYRWYEKSSTSTSLVLISTEISNLMIALTNAALWLSRFQDNLFEEYQPTREIIQRKYLRRYLHSRKVVSNQGKCAVVEVHPQSDDSRRSHGLPLLRVLLLSIFKKAILYGPTDWIIARSLSYAFYDFFFALFRAVYLVGEYFSIQYTSRAPVSQAGISPDAVDLVDQGRKVAVRFQIESRCEKCCGGNQFSVQTSLGLKLVFKMLAEAKTGCRSQCIGPHPGVHLRRSTLSPAAPSTIKIGLFRCNNVIRTVSVTTEKSCQFGMGNHVAYLTLQRTTHLLALSLEGMRMNEETSNVVTNA</sequence>
<dbReference type="PANTHER" id="PTHR47521:SF7">
    <property type="entry name" value="SERPENTINE RECEPTOR CLASS EPSILON-6"/>
    <property type="match status" value="1"/>
</dbReference>
<dbReference type="InterPro" id="IPR052860">
    <property type="entry name" value="NRL-GPCR1"/>
</dbReference>
<proteinExistence type="inferred from homology"/>
<dbReference type="PANTHER" id="PTHR47521">
    <property type="entry name" value="SERPENTINE RECEPTOR, CLASS E (EPSILON)-RELATED"/>
    <property type="match status" value="1"/>
</dbReference>
<dbReference type="GO" id="GO:0007606">
    <property type="term" value="P:sensory perception of chemical stimulus"/>
    <property type="evidence" value="ECO:0007669"/>
    <property type="project" value="InterPro"/>
</dbReference>
<name>A0A2A6C6C4_PRIPA</name>
<dbReference type="AlphaFoldDB" id="A0A2A6C6C4"/>
<dbReference type="InterPro" id="IPR004151">
    <property type="entry name" value="7TM_GPCR_serpentine_rcpt_Sre"/>
</dbReference>
<accession>A0A8R1U6T6</accession>
<dbReference type="Pfam" id="PF03125">
    <property type="entry name" value="Sre"/>
    <property type="match status" value="1"/>
</dbReference>
<reference evidence="3" key="1">
    <citation type="journal article" date="2008" name="Nat. Genet.">
        <title>The Pristionchus pacificus genome provides a unique perspective on nematode lifestyle and parasitism.</title>
        <authorList>
            <person name="Dieterich C."/>
            <person name="Clifton S.W."/>
            <person name="Schuster L.N."/>
            <person name="Chinwalla A."/>
            <person name="Delehaunty K."/>
            <person name="Dinkelacker I."/>
            <person name="Fulton L."/>
            <person name="Fulton R."/>
            <person name="Godfrey J."/>
            <person name="Minx P."/>
            <person name="Mitreva M."/>
            <person name="Roeseler W."/>
            <person name="Tian H."/>
            <person name="Witte H."/>
            <person name="Yang S.P."/>
            <person name="Wilson R.K."/>
            <person name="Sommer R.J."/>
        </authorList>
    </citation>
    <scope>NUCLEOTIDE SEQUENCE [LARGE SCALE GENOMIC DNA]</scope>
    <source>
        <strain evidence="3">PS312</strain>
    </source>
</reference>
<evidence type="ECO:0000313" key="3">
    <source>
        <dbReference type="Proteomes" id="UP000005239"/>
    </source>
</evidence>
<reference evidence="2" key="2">
    <citation type="submission" date="2022-06" db="UniProtKB">
        <authorList>
            <consortium name="EnsemblMetazoa"/>
        </authorList>
    </citation>
    <scope>IDENTIFICATION</scope>
    <source>
        <strain evidence="2">PS312</strain>
    </source>
</reference>
<dbReference type="Proteomes" id="UP000005239">
    <property type="component" value="Unassembled WGS sequence"/>
</dbReference>
<comment type="similarity">
    <text evidence="1">Belongs to the nematode receptor-like protein sre family.</text>
</comment>
<dbReference type="GO" id="GO:0016020">
    <property type="term" value="C:membrane"/>
    <property type="evidence" value="ECO:0007669"/>
    <property type="project" value="InterPro"/>
</dbReference>
<protein>
    <submittedName>
        <fullName evidence="2">G protein-coupled receptor</fullName>
    </submittedName>
</protein>
<accession>A0A2A6C6C4</accession>
<evidence type="ECO:0000256" key="1">
    <source>
        <dbReference type="ARBA" id="ARBA00006803"/>
    </source>
</evidence>
<keyword evidence="3" id="KW-1185">Reference proteome</keyword>
<dbReference type="EnsemblMetazoa" id="PPA08757.1">
    <property type="protein sequence ID" value="PPA08757.1"/>
    <property type="gene ID" value="WBGene00098311"/>
</dbReference>
<organism evidence="2 3">
    <name type="scientific">Pristionchus pacificus</name>
    <name type="common">Parasitic nematode worm</name>
    <dbReference type="NCBI Taxonomy" id="54126"/>
    <lineage>
        <taxon>Eukaryota</taxon>
        <taxon>Metazoa</taxon>
        <taxon>Ecdysozoa</taxon>
        <taxon>Nematoda</taxon>
        <taxon>Chromadorea</taxon>
        <taxon>Rhabditida</taxon>
        <taxon>Rhabditina</taxon>
        <taxon>Diplogasteromorpha</taxon>
        <taxon>Diplogasteroidea</taxon>
        <taxon>Neodiplogasteridae</taxon>
        <taxon>Pristionchus</taxon>
    </lineage>
</organism>